<dbReference type="EMBL" id="FJOG01000002">
    <property type="protein sequence ID" value="CZR52082.1"/>
    <property type="molecule type" value="Genomic_DNA"/>
</dbReference>
<dbReference type="SMART" id="SM00355">
    <property type="entry name" value="ZnF_C2H2"/>
    <property type="match status" value="3"/>
</dbReference>
<dbReference type="InterPro" id="IPR013087">
    <property type="entry name" value="Znf_C2H2_type"/>
</dbReference>
<dbReference type="OrthoDB" id="5305647at2759"/>
<protein>
    <recommendedName>
        <fullName evidence="2">C2H2-type domain-containing protein</fullName>
    </recommendedName>
</protein>
<proteinExistence type="predicted"/>
<keyword evidence="1" id="KW-0863">Zinc-finger</keyword>
<dbReference type="Pfam" id="PF26177">
    <property type="entry name" value="zf_C2H2_17_1st"/>
    <property type="match status" value="1"/>
</dbReference>
<organism evidence="3 4">
    <name type="scientific">Phialocephala subalpina</name>
    <dbReference type="NCBI Taxonomy" id="576137"/>
    <lineage>
        <taxon>Eukaryota</taxon>
        <taxon>Fungi</taxon>
        <taxon>Dikarya</taxon>
        <taxon>Ascomycota</taxon>
        <taxon>Pezizomycotina</taxon>
        <taxon>Leotiomycetes</taxon>
        <taxon>Helotiales</taxon>
        <taxon>Mollisiaceae</taxon>
        <taxon>Phialocephala</taxon>
        <taxon>Phialocephala fortinii species complex</taxon>
    </lineage>
</organism>
<dbReference type="Pfam" id="PF26176">
    <property type="entry name" value="zf_C2H2_17_2"/>
    <property type="match status" value="1"/>
</dbReference>
<evidence type="ECO:0000313" key="3">
    <source>
        <dbReference type="EMBL" id="CZR52082.1"/>
    </source>
</evidence>
<accession>A0A1L7WH30</accession>
<gene>
    <name evidence="3" type="ORF">PAC_01959</name>
</gene>
<dbReference type="Proteomes" id="UP000184330">
    <property type="component" value="Unassembled WGS sequence"/>
</dbReference>
<dbReference type="PROSITE" id="PS50157">
    <property type="entry name" value="ZINC_FINGER_C2H2_2"/>
    <property type="match status" value="1"/>
</dbReference>
<keyword evidence="1" id="KW-0479">Metal-binding</keyword>
<evidence type="ECO:0000313" key="4">
    <source>
        <dbReference type="Proteomes" id="UP000184330"/>
    </source>
</evidence>
<keyword evidence="1" id="KW-0862">Zinc</keyword>
<dbReference type="AlphaFoldDB" id="A0A1L7WH30"/>
<dbReference type="GO" id="GO:0008270">
    <property type="term" value="F:zinc ion binding"/>
    <property type="evidence" value="ECO:0007669"/>
    <property type="project" value="UniProtKB-KW"/>
</dbReference>
<evidence type="ECO:0000259" key="2">
    <source>
        <dbReference type="PROSITE" id="PS50157"/>
    </source>
</evidence>
<feature type="domain" description="C2H2-type" evidence="2">
    <location>
        <begin position="220"/>
        <end position="248"/>
    </location>
</feature>
<dbReference type="InterPro" id="IPR059009">
    <property type="entry name" value="Znf_C2H2_17_1st"/>
</dbReference>
<sequence length="373" mass="42355">MENYTDFNNVQQPHLELTDFGQNTHFPHIDFPSLPNTDTLQDLNSFPTDTHQTIYNSTFSGGVSFSKQPVDQQNVTYNSHSNQYPNNNWSNQGHVKYAPNNNDDLFSCPDNSQDHSIGEQSSFGTYPGYNMATETPAIAVPIESGSTAGYRSELRCSVPKYSQDREFPSESALRKHKATHSKSYICQVPNCKHTHFGNKGGLDRHNREVHGSQAHFCPITSCKRHVRGFPRKYNLSEHQKRCHSSQSPNLALPSIIKQNHTNDSMKGQQESYNRCCDTAEIPPREDPGDVEGDRQAKLEEYCNWGLAQVESDRWRRALQIANQVAVDQFLELNTILQHPMVVVELMEKNGVAPGIALQFVSNIKRFQQEERRS</sequence>
<keyword evidence="4" id="KW-1185">Reference proteome</keyword>
<name>A0A1L7WH30_9HELO</name>
<dbReference type="InterPro" id="IPR059095">
    <property type="entry name" value="Znf_C2H2_17_2nd"/>
</dbReference>
<evidence type="ECO:0000256" key="1">
    <source>
        <dbReference type="PROSITE-ProRule" id="PRU00042"/>
    </source>
</evidence>
<reference evidence="3 4" key="1">
    <citation type="submission" date="2016-03" db="EMBL/GenBank/DDBJ databases">
        <authorList>
            <person name="Ploux O."/>
        </authorList>
    </citation>
    <scope>NUCLEOTIDE SEQUENCE [LARGE SCALE GENOMIC DNA]</scope>
    <source>
        <strain evidence="3 4">UAMH 11012</strain>
    </source>
</reference>